<reference evidence="1" key="2">
    <citation type="journal article" date="2015" name="Data Brief">
        <title>Shoot transcriptome of the giant reed, Arundo donax.</title>
        <authorList>
            <person name="Barrero R.A."/>
            <person name="Guerrero F.D."/>
            <person name="Moolhuijzen P."/>
            <person name="Goolsby J.A."/>
            <person name="Tidwell J."/>
            <person name="Bellgard S.E."/>
            <person name="Bellgard M.I."/>
        </authorList>
    </citation>
    <scope>NUCLEOTIDE SEQUENCE</scope>
    <source>
        <tissue evidence="1">Shoot tissue taken approximately 20 cm above the soil surface</tissue>
    </source>
</reference>
<proteinExistence type="predicted"/>
<reference evidence="1" key="1">
    <citation type="submission" date="2014-09" db="EMBL/GenBank/DDBJ databases">
        <authorList>
            <person name="Magalhaes I.L.F."/>
            <person name="Oliveira U."/>
            <person name="Santos F.R."/>
            <person name="Vidigal T.H.D.A."/>
            <person name="Brescovit A.D."/>
            <person name="Santos A.J."/>
        </authorList>
    </citation>
    <scope>NUCLEOTIDE SEQUENCE</scope>
    <source>
        <tissue evidence="1">Shoot tissue taken approximately 20 cm above the soil surface</tissue>
    </source>
</reference>
<name>A0A0A8ZYT0_ARUDO</name>
<organism evidence="1">
    <name type="scientific">Arundo donax</name>
    <name type="common">Giant reed</name>
    <name type="synonym">Donax arundinaceus</name>
    <dbReference type="NCBI Taxonomy" id="35708"/>
    <lineage>
        <taxon>Eukaryota</taxon>
        <taxon>Viridiplantae</taxon>
        <taxon>Streptophyta</taxon>
        <taxon>Embryophyta</taxon>
        <taxon>Tracheophyta</taxon>
        <taxon>Spermatophyta</taxon>
        <taxon>Magnoliopsida</taxon>
        <taxon>Liliopsida</taxon>
        <taxon>Poales</taxon>
        <taxon>Poaceae</taxon>
        <taxon>PACMAD clade</taxon>
        <taxon>Arundinoideae</taxon>
        <taxon>Arundineae</taxon>
        <taxon>Arundo</taxon>
    </lineage>
</organism>
<dbReference type="AlphaFoldDB" id="A0A0A8ZYT0"/>
<accession>A0A0A8ZYT0</accession>
<sequence length="25" mass="2928">MFLLLILVECIYDENCSCIVPFLHV</sequence>
<protein>
    <submittedName>
        <fullName evidence="1">Uncharacterized protein</fullName>
    </submittedName>
</protein>
<evidence type="ECO:0000313" key="1">
    <source>
        <dbReference type="EMBL" id="JAD44529.1"/>
    </source>
</evidence>
<dbReference type="EMBL" id="GBRH01253366">
    <property type="protein sequence ID" value="JAD44529.1"/>
    <property type="molecule type" value="Transcribed_RNA"/>
</dbReference>